<keyword evidence="3" id="KW-1185">Reference proteome</keyword>
<organism evidence="2 3">
    <name type="scientific">Anisodus acutangulus</name>
    <dbReference type="NCBI Taxonomy" id="402998"/>
    <lineage>
        <taxon>Eukaryota</taxon>
        <taxon>Viridiplantae</taxon>
        <taxon>Streptophyta</taxon>
        <taxon>Embryophyta</taxon>
        <taxon>Tracheophyta</taxon>
        <taxon>Spermatophyta</taxon>
        <taxon>Magnoliopsida</taxon>
        <taxon>eudicotyledons</taxon>
        <taxon>Gunneridae</taxon>
        <taxon>Pentapetalae</taxon>
        <taxon>asterids</taxon>
        <taxon>lamiids</taxon>
        <taxon>Solanales</taxon>
        <taxon>Solanaceae</taxon>
        <taxon>Solanoideae</taxon>
        <taxon>Hyoscyameae</taxon>
        <taxon>Anisodus</taxon>
    </lineage>
</organism>
<proteinExistence type="predicted"/>
<evidence type="ECO:0000256" key="1">
    <source>
        <dbReference type="SAM" id="MobiDB-lite"/>
    </source>
</evidence>
<reference evidence="3" key="1">
    <citation type="journal article" date="2023" name="Proc. Natl. Acad. Sci. U.S.A.">
        <title>Genomic and structural basis for evolution of tropane alkaloid biosynthesis.</title>
        <authorList>
            <person name="Wanga Y.-J."/>
            <person name="Taina T."/>
            <person name="Yua J.-Y."/>
            <person name="Lia J."/>
            <person name="Xua B."/>
            <person name="Chenc J."/>
            <person name="D'Auriad J.C."/>
            <person name="Huanga J.-P."/>
            <person name="Huanga S.-X."/>
        </authorList>
    </citation>
    <scope>NUCLEOTIDE SEQUENCE [LARGE SCALE GENOMIC DNA]</scope>
    <source>
        <strain evidence="3">cv. KIB-2019</strain>
    </source>
</reference>
<accession>A0A9Q1MHG4</accession>
<evidence type="ECO:0000313" key="2">
    <source>
        <dbReference type="EMBL" id="KAJ8558018.1"/>
    </source>
</evidence>
<dbReference type="AlphaFoldDB" id="A0A9Q1MHG4"/>
<dbReference type="EMBL" id="JAJAGQ010000007">
    <property type="protein sequence ID" value="KAJ8558018.1"/>
    <property type="molecule type" value="Genomic_DNA"/>
</dbReference>
<sequence>MATEVLRPQDILIERLRVSPSPLHRRRSNYGNGNGYFNPRSSYYGNRVKTERERSEKKKLKNQPDPLMRRRSASSDDLRPTHNGVKSNGGINMGQLRIPSEAEISESNNATFCKSTPTVASVHYPSEIPNVSLDTCGHSFQPEASKPKFSVVLTRLIPEKESPNPPFKTFDKTLNATGSSRSPTAVEKFVASKRCLESPKENIYLGRSPFSWKNITALLVLKGLLGSSEVLVV</sequence>
<name>A0A9Q1MHG4_9SOLA</name>
<gene>
    <name evidence="2" type="ORF">K7X08_004784</name>
</gene>
<feature type="region of interest" description="Disordered" evidence="1">
    <location>
        <begin position="23"/>
        <end position="93"/>
    </location>
</feature>
<dbReference type="OrthoDB" id="770116at2759"/>
<comment type="caution">
    <text evidence="2">The sequence shown here is derived from an EMBL/GenBank/DDBJ whole genome shotgun (WGS) entry which is preliminary data.</text>
</comment>
<evidence type="ECO:0000313" key="3">
    <source>
        <dbReference type="Proteomes" id="UP001152561"/>
    </source>
</evidence>
<dbReference type="Proteomes" id="UP001152561">
    <property type="component" value="Unassembled WGS sequence"/>
</dbReference>
<protein>
    <submittedName>
        <fullName evidence="2">Uncharacterized protein</fullName>
    </submittedName>
</protein>